<evidence type="ECO:0000256" key="2">
    <source>
        <dbReference type="ARBA" id="ARBA00022679"/>
    </source>
</evidence>
<dbReference type="PROSITE" id="PS51186">
    <property type="entry name" value="GNAT"/>
    <property type="match status" value="1"/>
</dbReference>
<evidence type="ECO:0000256" key="1">
    <source>
        <dbReference type="ARBA" id="ARBA00008694"/>
    </source>
</evidence>
<sequence>MHCTQVAAQLVLNMSVIIRDAVREDCVAIHGLIKELAQFEKFPDGVKTTHEELANHGFGPHVFFKCKVAETAESKQVEPQKKVVGYALYYLTYSTWEGPSMFLEDLYVTPAYRGKGTGAALFRAVAKAAVQDKCARMMWCVLDWNKPAINMYRKFGGYDITEEEKWHMYRMNRDILQQVADDQSVF</sequence>
<dbReference type="FunCoup" id="A0A1S3HNP6">
    <property type="interactions" value="193"/>
</dbReference>
<dbReference type="PANTHER" id="PTHR10545">
    <property type="entry name" value="DIAMINE N-ACETYLTRANSFERASE"/>
    <property type="match status" value="1"/>
</dbReference>
<dbReference type="GO" id="GO:0008080">
    <property type="term" value="F:N-acetyltransferase activity"/>
    <property type="evidence" value="ECO:0007669"/>
    <property type="project" value="UniProtKB-ARBA"/>
</dbReference>
<dbReference type="CDD" id="cd04301">
    <property type="entry name" value="NAT_SF"/>
    <property type="match status" value="1"/>
</dbReference>
<gene>
    <name evidence="6" type="primary">LOC106156789</name>
</gene>
<name>A0A1S3HNP6_LINAN</name>
<proteinExistence type="inferred from homology"/>
<dbReference type="InParanoid" id="A0A1S3HNP6"/>
<dbReference type="GeneID" id="106156789"/>
<protein>
    <submittedName>
        <fullName evidence="6">Diamine acetyltransferase 2</fullName>
    </submittedName>
</protein>
<dbReference type="Pfam" id="PF00583">
    <property type="entry name" value="Acetyltransf_1"/>
    <property type="match status" value="1"/>
</dbReference>
<accession>A0A1S3HNP6</accession>
<dbReference type="AlphaFoldDB" id="A0A1S3HNP6"/>
<dbReference type="SUPFAM" id="SSF55729">
    <property type="entry name" value="Acyl-CoA N-acyltransferases (Nat)"/>
    <property type="match status" value="1"/>
</dbReference>
<keyword evidence="2" id="KW-0808">Transferase</keyword>
<evidence type="ECO:0000313" key="6">
    <source>
        <dbReference type="RefSeq" id="XP_013387672.1"/>
    </source>
</evidence>
<evidence type="ECO:0000259" key="4">
    <source>
        <dbReference type="PROSITE" id="PS51186"/>
    </source>
</evidence>
<dbReference type="KEGG" id="lak:106156789"/>
<evidence type="ECO:0000256" key="3">
    <source>
        <dbReference type="ARBA" id="ARBA00023315"/>
    </source>
</evidence>
<dbReference type="InterPro" id="IPR000182">
    <property type="entry name" value="GNAT_dom"/>
</dbReference>
<dbReference type="InterPro" id="IPR016181">
    <property type="entry name" value="Acyl_CoA_acyltransferase"/>
</dbReference>
<dbReference type="PANTHER" id="PTHR10545:SF29">
    <property type="entry name" value="GH14572P-RELATED"/>
    <property type="match status" value="1"/>
</dbReference>
<reference evidence="6" key="1">
    <citation type="submission" date="2025-08" db="UniProtKB">
        <authorList>
            <consortium name="RefSeq"/>
        </authorList>
    </citation>
    <scope>IDENTIFICATION</scope>
    <source>
        <tissue evidence="6">Gonads</tissue>
    </source>
</reference>
<dbReference type="FunFam" id="3.40.630.30:FF:000064">
    <property type="entry name" value="GNAT family acetyltransferase"/>
    <property type="match status" value="1"/>
</dbReference>
<dbReference type="OMA" id="WQFYRVE"/>
<dbReference type="Gene3D" id="3.40.630.30">
    <property type="match status" value="1"/>
</dbReference>
<keyword evidence="3" id="KW-0012">Acyltransferase</keyword>
<evidence type="ECO:0000313" key="5">
    <source>
        <dbReference type="Proteomes" id="UP000085678"/>
    </source>
</evidence>
<dbReference type="Proteomes" id="UP000085678">
    <property type="component" value="Unplaced"/>
</dbReference>
<dbReference type="OrthoDB" id="7305308at2759"/>
<comment type="similarity">
    <text evidence="1">Belongs to the acetyltransferase family.</text>
</comment>
<feature type="domain" description="N-acetyltransferase" evidence="4">
    <location>
        <begin position="16"/>
        <end position="176"/>
    </location>
</feature>
<organism evidence="5 6">
    <name type="scientific">Lingula anatina</name>
    <name type="common">Brachiopod</name>
    <name type="synonym">Lingula unguis</name>
    <dbReference type="NCBI Taxonomy" id="7574"/>
    <lineage>
        <taxon>Eukaryota</taxon>
        <taxon>Metazoa</taxon>
        <taxon>Spiralia</taxon>
        <taxon>Lophotrochozoa</taxon>
        <taxon>Brachiopoda</taxon>
        <taxon>Linguliformea</taxon>
        <taxon>Lingulata</taxon>
        <taxon>Lingulida</taxon>
        <taxon>Linguloidea</taxon>
        <taxon>Lingulidae</taxon>
        <taxon>Lingula</taxon>
    </lineage>
</organism>
<dbReference type="InterPro" id="IPR051016">
    <property type="entry name" value="Diverse_Substrate_AcTransf"/>
</dbReference>
<dbReference type="RefSeq" id="XP_013387672.1">
    <property type="nucleotide sequence ID" value="XM_013532218.2"/>
</dbReference>
<dbReference type="STRING" id="7574.A0A1S3HNP6"/>
<keyword evidence="5" id="KW-1185">Reference proteome</keyword>